<accession>A0A9Q3H440</accession>
<protein>
    <recommendedName>
        <fullName evidence="5">Mitochondrial ATP synthase epsilon chain domain-containing protein</fullName>
    </recommendedName>
</protein>
<keyword evidence="4" id="KW-1185">Reference proteome</keyword>
<evidence type="ECO:0000313" key="4">
    <source>
        <dbReference type="Proteomes" id="UP000765509"/>
    </source>
</evidence>
<dbReference type="Gene3D" id="1.10.1620.20">
    <property type="entry name" value="ATP synthase, F1 complex, epsilon subunit superfamily, mitochondrial"/>
    <property type="match status" value="1"/>
</dbReference>
<name>A0A9Q3H440_9BASI</name>
<dbReference type="Pfam" id="PF04627">
    <property type="entry name" value="ATP-synt_Eps"/>
    <property type="match status" value="1"/>
</dbReference>
<dbReference type="GO" id="GO:0046933">
    <property type="term" value="F:proton-transporting ATP synthase activity, rotational mechanism"/>
    <property type="evidence" value="ECO:0007669"/>
    <property type="project" value="InterPro"/>
</dbReference>
<comment type="caution">
    <text evidence="3">The sequence shown here is derived from an EMBL/GenBank/DDBJ whole genome shotgun (WGS) entry which is preliminary data.</text>
</comment>
<evidence type="ECO:0008006" key="5">
    <source>
        <dbReference type="Google" id="ProtNLM"/>
    </source>
</evidence>
<dbReference type="GO" id="GO:0045259">
    <property type="term" value="C:proton-transporting ATP synthase complex"/>
    <property type="evidence" value="ECO:0007669"/>
    <property type="project" value="InterPro"/>
</dbReference>
<dbReference type="OrthoDB" id="269124at2759"/>
<proteinExistence type="inferred from homology"/>
<dbReference type="GO" id="GO:0005743">
    <property type="term" value="C:mitochondrial inner membrane"/>
    <property type="evidence" value="ECO:0007669"/>
    <property type="project" value="InterPro"/>
</dbReference>
<dbReference type="InterPro" id="IPR006721">
    <property type="entry name" value="ATP_synth_F1_esu_mt"/>
</dbReference>
<comment type="similarity">
    <text evidence="1">Belongs to the eukaryotic ATPase epsilon family.</text>
</comment>
<dbReference type="Proteomes" id="UP000765509">
    <property type="component" value="Unassembled WGS sequence"/>
</dbReference>
<sequence length="72" mass="8069">MSSWRAHFGFNKHLSIASRATQRALKDDVKATIGARSESNLRYQHWESGKAGEQTWVKPQEAHDSSKTPTSA</sequence>
<evidence type="ECO:0000256" key="1">
    <source>
        <dbReference type="ARBA" id="ARBA00009502"/>
    </source>
</evidence>
<evidence type="ECO:0000313" key="3">
    <source>
        <dbReference type="EMBL" id="MBW0490377.1"/>
    </source>
</evidence>
<dbReference type="InterPro" id="IPR036742">
    <property type="entry name" value="ATP_synth_F1_esu_sf_mt"/>
</dbReference>
<feature type="region of interest" description="Disordered" evidence="2">
    <location>
        <begin position="47"/>
        <end position="72"/>
    </location>
</feature>
<gene>
    <name evidence="3" type="ORF">O181_030092</name>
</gene>
<organism evidence="3 4">
    <name type="scientific">Austropuccinia psidii MF-1</name>
    <dbReference type="NCBI Taxonomy" id="1389203"/>
    <lineage>
        <taxon>Eukaryota</taxon>
        <taxon>Fungi</taxon>
        <taxon>Dikarya</taxon>
        <taxon>Basidiomycota</taxon>
        <taxon>Pucciniomycotina</taxon>
        <taxon>Pucciniomycetes</taxon>
        <taxon>Pucciniales</taxon>
        <taxon>Sphaerophragmiaceae</taxon>
        <taxon>Austropuccinia</taxon>
    </lineage>
</organism>
<dbReference type="SUPFAM" id="SSF48690">
    <property type="entry name" value="Epsilon subunit of mitochondrial F1F0-ATP synthase"/>
    <property type="match status" value="1"/>
</dbReference>
<dbReference type="EMBL" id="AVOT02010550">
    <property type="protein sequence ID" value="MBW0490377.1"/>
    <property type="molecule type" value="Genomic_DNA"/>
</dbReference>
<reference evidence="3" key="1">
    <citation type="submission" date="2021-03" db="EMBL/GenBank/DDBJ databases">
        <title>Draft genome sequence of rust myrtle Austropuccinia psidii MF-1, a brazilian biotype.</title>
        <authorList>
            <person name="Quecine M.C."/>
            <person name="Pachon D.M.R."/>
            <person name="Bonatelli M.L."/>
            <person name="Correr F.H."/>
            <person name="Franceschini L.M."/>
            <person name="Leite T.F."/>
            <person name="Margarido G.R.A."/>
            <person name="Almeida C.A."/>
            <person name="Ferrarezi J.A."/>
            <person name="Labate C.A."/>
        </authorList>
    </citation>
    <scope>NUCLEOTIDE SEQUENCE</scope>
    <source>
        <strain evidence="3">MF-1</strain>
    </source>
</reference>
<evidence type="ECO:0000256" key="2">
    <source>
        <dbReference type="SAM" id="MobiDB-lite"/>
    </source>
</evidence>
<dbReference type="AlphaFoldDB" id="A0A9Q3H440"/>